<dbReference type="InterPro" id="IPR050164">
    <property type="entry name" value="Peptidase_C19"/>
</dbReference>
<dbReference type="PROSITE" id="PS00973">
    <property type="entry name" value="USP_2"/>
    <property type="match status" value="1"/>
</dbReference>
<dbReference type="InterPro" id="IPR038765">
    <property type="entry name" value="Papain-like_cys_pep_sf"/>
</dbReference>
<comment type="catalytic activity">
    <reaction evidence="1">
        <text>Thiol-dependent hydrolysis of ester, thioester, amide, peptide and isopeptide bonds formed by the C-terminal Gly of ubiquitin (a 76-residue protein attached to proteins as an intracellular targeting signal).</text>
        <dbReference type="EC" id="3.4.19.12"/>
    </reaction>
</comment>
<dbReference type="CDD" id="cd02257">
    <property type="entry name" value="Peptidase_C19"/>
    <property type="match status" value="1"/>
</dbReference>
<evidence type="ECO:0000313" key="9">
    <source>
        <dbReference type="EMBL" id="KAG9244592.1"/>
    </source>
</evidence>
<dbReference type="PANTHER" id="PTHR24006:SF758">
    <property type="entry name" value="UBIQUITIN CARBOXYL-TERMINAL HYDROLASE 36"/>
    <property type="match status" value="1"/>
</dbReference>
<keyword evidence="7" id="KW-0788">Thiol protease</keyword>
<dbReference type="PROSITE" id="PS50235">
    <property type="entry name" value="USP_3"/>
    <property type="match status" value="1"/>
</dbReference>
<dbReference type="GO" id="GO:0004843">
    <property type="term" value="F:cysteine-type deubiquitinase activity"/>
    <property type="evidence" value="ECO:0007669"/>
    <property type="project" value="UniProtKB-EC"/>
</dbReference>
<accession>A0A9P7Z3R0</accession>
<evidence type="ECO:0000256" key="4">
    <source>
        <dbReference type="ARBA" id="ARBA00022670"/>
    </source>
</evidence>
<dbReference type="PANTHER" id="PTHR24006">
    <property type="entry name" value="UBIQUITIN CARBOXYL-TERMINAL HYDROLASE"/>
    <property type="match status" value="1"/>
</dbReference>
<comment type="similarity">
    <text evidence="2">Belongs to the peptidase C19 family.</text>
</comment>
<dbReference type="Proteomes" id="UP000887226">
    <property type="component" value="Unassembled WGS sequence"/>
</dbReference>
<dbReference type="OrthoDB" id="289038at2759"/>
<dbReference type="InterPro" id="IPR028889">
    <property type="entry name" value="USP"/>
</dbReference>
<dbReference type="AlphaFoldDB" id="A0A9P7Z3R0"/>
<dbReference type="InterPro" id="IPR001394">
    <property type="entry name" value="Peptidase_C19_UCH"/>
</dbReference>
<comment type="caution">
    <text evidence="9">The sequence shown here is derived from an EMBL/GenBank/DDBJ whole genome shotgun (WGS) entry which is preliminary data.</text>
</comment>
<organism evidence="9 10">
    <name type="scientific">Calycina marina</name>
    <dbReference type="NCBI Taxonomy" id="1763456"/>
    <lineage>
        <taxon>Eukaryota</taxon>
        <taxon>Fungi</taxon>
        <taxon>Dikarya</taxon>
        <taxon>Ascomycota</taxon>
        <taxon>Pezizomycotina</taxon>
        <taxon>Leotiomycetes</taxon>
        <taxon>Helotiales</taxon>
        <taxon>Pezizellaceae</taxon>
        <taxon>Calycina</taxon>
    </lineage>
</organism>
<dbReference type="GO" id="GO:0042981">
    <property type="term" value="P:regulation of apoptotic process"/>
    <property type="evidence" value="ECO:0007669"/>
    <property type="project" value="TreeGrafter"/>
</dbReference>
<keyword evidence="5" id="KW-0833">Ubl conjugation pathway</keyword>
<dbReference type="EC" id="3.4.19.12" evidence="3"/>
<proteinExistence type="inferred from homology"/>
<reference evidence="9" key="1">
    <citation type="journal article" date="2021" name="IMA Fungus">
        <title>Genomic characterization of three marine fungi, including Emericellopsis atlantica sp. nov. with signatures of a generalist lifestyle and marine biomass degradation.</title>
        <authorList>
            <person name="Hagestad O.C."/>
            <person name="Hou L."/>
            <person name="Andersen J.H."/>
            <person name="Hansen E.H."/>
            <person name="Altermark B."/>
            <person name="Li C."/>
            <person name="Kuhnert E."/>
            <person name="Cox R.J."/>
            <person name="Crous P.W."/>
            <person name="Spatafora J.W."/>
            <person name="Lail K."/>
            <person name="Amirebrahimi M."/>
            <person name="Lipzen A."/>
            <person name="Pangilinan J."/>
            <person name="Andreopoulos W."/>
            <person name="Hayes R.D."/>
            <person name="Ng V."/>
            <person name="Grigoriev I.V."/>
            <person name="Jackson S.A."/>
            <person name="Sutton T.D.S."/>
            <person name="Dobson A.D.W."/>
            <person name="Rama T."/>
        </authorList>
    </citation>
    <scope>NUCLEOTIDE SEQUENCE</scope>
    <source>
        <strain evidence="9">TRa3180A</strain>
    </source>
</reference>
<evidence type="ECO:0000256" key="7">
    <source>
        <dbReference type="ARBA" id="ARBA00022807"/>
    </source>
</evidence>
<keyword evidence="10" id="KW-1185">Reference proteome</keyword>
<name>A0A9P7Z3R0_9HELO</name>
<evidence type="ECO:0000256" key="3">
    <source>
        <dbReference type="ARBA" id="ARBA00012759"/>
    </source>
</evidence>
<keyword evidence="6" id="KW-0378">Hydrolase</keyword>
<dbReference type="GO" id="GO:0005829">
    <property type="term" value="C:cytosol"/>
    <property type="evidence" value="ECO:0007669"/>
    <property type="project" value="TreeGrafter"/>
</dbReference>
<evidence type="ECO:0000256" key="5">
    <source>
        <dbReference type="ARBA" id="ARBA00022786"/>
    </source>
</evidence>
<keyword evidence="4" id="KW-0645">Protease</keyword>
<dbReference type="InterPro" id="IPR018200">
    <property type="entry name" value="USP_CS"/>
</dbReference>
<gene>
    <name evidence="9" type="ORF">BJ878DRAFT_60549</name>
</gene>
<evidence type="ECO:0000256" key="6">
    <source>
        <dbReference type="ARBA" id="ARBA00022801"/>
    </source>
</evidence>
<dbReference type="GO" id="GO:0005634">
    <property type="term" value="C:nucleus"/>
    <property type="evidence" value="ECO:0007669"/>
    <property type="project" value="TreeGrafter"/>
</dbReference>
<dbReference type="Pfam" id="PF00443">
    <property type="entry name" value="UCH"/>
    <property type="match status" value="1"/>
</dbReference>
<evidence type="ECO:0000256" key="1">
    <source>
        <dbReference type="ARBA" id="ARBA00000707"/>
    </source>
</evidence>
<protein>
    <recommendedName>
        <fullName evidence="3">ubiquitinyl hydrolase 1</fullName>
        <ecNumber evidence="3">3.4.19.12</ecNumber>
    </recommendedName>
</protein>
<dbReference type="EMBL" id="MU253895">
    <property type="protein sequence ID" value="KAG9244592.1"/>
    <property type="molecule type" value="Genomic_DNA"/>
</dbReference>
<dbReference type="Gene3D" id="3.90.70.10">
    <property type="entry name" value="Cysteine proteinases"/>
    <property type="match status" value="1"/>
</dbReference>
<evidence type="ECO:0000313" key="10">
    <source>
        <dbReference type="Proteomes" id="UP000887226"/>
    </source>
</evidence>
<evidence type="ECO:0000259" key="8">
    <source>
        <dbReference type="PROSITE" id="PS50235"/>
    </source>
</evidence>
<evidence type="ECO:0000256" key="2">
    <source>
        <dbReference type="ARBA" id="ARBA00009085"/>
    </source>
</evidence>
<feature type="domain" description="USP" evidence="8">
    <location>
        <begin position="31"/>
        <end position="330"/>
    </location>
</feature>
<dbReference type="GO" id="GO:0006508">
    <property type="term" value="P:proteolysis"/>
    <property type="evidence" value="ECO:0007669"/>
    <property type="project" value="UniProtKB-KW"/>
</dbReference>
<dbReference type="SUPFAM" id="SSF54001">
    <property type="entry name" value="Cysteine proteinases"/>
    <property type="match status" value="1"/>
</dbReference>
<dbReference type="GO" id="GO:0016579">
    <property type="term" value="P:protein deubiquitination"/>
    <property type="evidence" value="ECO:0007669"/>
    <property type="project" value="InterPro"/>
</dbReference>
<sequence length="332" mass="37873">MFLIAVRSLSNTFQANSVTSSWNGLKAAAQKGMQNITGALCYRNSLLQAIFHQPKIVRWLVQTHKLESCTSDDEQKCLCCAVRGLVVAYWREGKVTYEALNNIDAIFHHHGWRAGSRSGQADPDEQATWLFNAMRESLPTSVFSQFEAFMHVGTTSVTCCLKCKHESRKLGDEERCLSLPIAPRVRGGSVEDYLDRYLREFVQDYTCEKCKDNKSQKERDIRIAHAPDVLTIQLKRFDWDGRKDSVHVTINERLDLGDYRDTGNEQSMRYELSAVIKHTGNAVSGHYISAAKGPDGQWCEYNDSFKKIRSLEDVVSGKNFTPYILYYQRMEA</sequence>